<feature type="signal peptide" evidence="1">
    <location>
        <begin position="1"/>
        <end position="24"/>
    </location>
</feature>
<protein>
    <recommendedName>
        <fullName evidence="4">Beta-lactamase-related domain-containing protein</fullName>
    </recommendedName>
</protein>
<dbReference type="PROSITE" id="PS51257">
    <property type="entry name" value="PROKAR_LIPOPROTEIN"/>
    <property type="match status" value="1"/>
</dbReference>
<reference evidence="3" key="1">
    <citation type="journal article" date="2019" name="Int. J. Syst. Evol. Microbiol.">
        <title>The Global Catalogue of Microorganisms (GCM) 10K type strain sequencing project: providing services to taxonomists for standard genome sequencing and annotation.</title>
        <authorList>
            <consortium name="The Broad Institute Genomics Platform"/>
            <consortium name="The Broad Institute Genome Sequencing Center for Infectious Disease"/>
            <person name="Wu L."/>
            <person name="Ma J."/>
        </authorList>
    </citation>
    <scope>NUCLEOTIDE SEQUENCE [LARGE SCALE GENOMIC DNA]</scope>
    <source>
        <strain evidence="3">CGMCC 1.15304</strain>
    </source>
</reference>
<evidence type="ECO:0008006" key="4">
    <source>
        <dbReference type="Google" id="ProtNLM"/>
    </source>
</evidence>
<sequence length="569" mass="62248">MRIGKVISLSVAAFLGFVGLTSCAAQSDINSLFGGAAFTKPLDYSAFAPPEGARPTNQLIDGHLTFKGGQVASGFEVLHDPDGITGNAKNRVRRLPAMDIWLVQSGDAIVPVVRGIIKSPHPYFDLVFSPGAVWQDDSDYSRISLPMAFMEKNANCIHNGVLTARISGTGQLSKVLLQVASETCGYLKFNMWGSYDAAWQGVPPAGADTVREAYEEEVANRMPVAPLSRLEGTDATVFAQAGTIDPTDMTAYGVVHEDTHYVGGCDTRFGTYPYCDSMVLPSYSLAKSLAGGIGLMRLEKLYPGARHALMRHHVPQCDSRRWHGVRLEHLADMTTGNYVSPDAHVDEGSNGYLPFFLVTTSAEKTEFSCSYFPRKRRPGEAWVYHTSDTYLLGVAMNGFLGKRRGQGADYYDDLVAPLWQALDLGPLTKEIRRTVRANPEPFSGYGMLFYRDDIARLATALAGRDQRLEDALDADLLDGAMQRNPMDRGLEAGSSTLRYNNAFWGWNAKDTLGCADDAWLPFFSGYGGITVVMLPGGSVYYYFSDGYNFTFSEPVKELAKVSQVCGVTE</sequence>
<dbReference type="SUPFAM" id="SSF56601">
    <property type="entry name" value="beta-lactamase/transpeptidase-like"/>
    <property type="match status" value="1"/>
</dbReference>
<keyword evidence="3" id="KW-1185">Reference proteome</keyword>
<dbReference type="Gene3D" id="3.40.710.10">
    <property type="entry name" value="DD-peptidase/beta-lactamase superfamily"/>
    <property type="match status" value="1"/>
</dbReference>
<evidence type="ECO:0000313" key="2">
    <source>
        <dbReference type="EMBL" id="MFC4347776.1"/>
    </source>
</evidence>
<dbReference type="EMBL" id="JBHSCR010000005">
    <property type="protein sequence ID" value="MFC4347776.1"/>
    <property type="molecule type" value="Genomic_DNA"/>
</dbReference>
<dbReference type="InterPro" id="IPR012338">
    <property type="entry name" value="Beta-lactam/transpept-like"/>
</dbReference>
<gene>
    <name evidence="2" type="ORF">ACFO5Q_07975</name>
</gene>
<comment type="caution">
    <text evidence="2">The sequence shown here is derived from an EMBL/GenBank/DDBJ whole genome shotgun (WGS) entry which is preliminary data.</text>
</comment>
<evidence type="ECO:0000313" key="3">
    <source>
        <dbReference type="Proteomes" id="UP001595776"/>
    </source>
</evidence>
<proteinExistence type="predicted"/>
<evidence type="ECO:0000256" key="1">
    <source>
        <dbReference type="SAM" id="SignalP"/>
    </source>
</evidence>
<name>A0ABV8UAF6_9PROT</name>
<dbReference type="Proteomes" id="UP001595776">
    <property type="component" value="Unassembled WGS sequence"/>
</dbReference>
<dbReference type="RefSeq" id="WP_068152423.1">
    <property type="nucleotide sequence ID" value="NZ_JBHSCR010000005.1"/>
</dbReference>
<organism evidence="2 3">
    <name type="scientific">Kordiimonas lipolytica</name>
    <dbReference type="NCBI Taxonomy" id="1662421"/>
    <lineage>
        <taxon>Bacteria</taxon>
        <taxon>Pseudomonadati</taxon>
        <taxon>Pseudomonadota</taxon>
        <taxon>Alphaproteobacteria</taxon>
        <taxon>Kordiimonadales</taxon>
        <taxon>Kordiimonadaceae</taxon>
        <taxon>Kordiimonas</taxon>
    </lineage>
</organism>
<accession>A0ABV8UAF6</accession>
<feature type="chain" id="PRO_5045141516" description="Beta-lactamase-related domain-containing protein" evidence="1">
    <location>
        <begin position="25"/>
        <end position="569"/>
    </location>
</feature>
<keyword evidence="1" id="KW-0732">Signal</keyword>